<feature type="non-terminal residue" evidence="2">
    <location>
        <position position="81"/>
    </location>
</feature>
<organism evidence="2">
    <name type="scientific">Trepomonas sp. PC1</name>
    <dbReference type="NCBI Taxonomy" id="1076344"/>
    <lineage>
        <taxon>Eukaryota</taxon>
        <taxon>Metamonada</taxon>
        <taxon>Diplomonadida</taxon>
        <taxon>Hexamitidae</taxon>
        <taxon>Hexamitinae</taxon>
        <taxon>Trepomonas</taxon>
    </lineage>
</organism>
<keyword evidence="1" id="KW-1133">Transmembrane helix</keyword>
<evidence type="ECO:0000256" key="1">
    <source>
        <dbReference type="SAM" id="Phobius"/>
    </source>
</evidence>
<keyword evidence="1" id="KW-0472">Membrane</keyword>
<dbReference type="EMBL" id="GDID01002761">
    <property type="protein sequence ID" value="JAP93845.1"/>
    <property type="molecule type" value="Transcribed_RNA"/>
</dbReference>
<accession>A0A146KDT4</accession>
<name>A0A146KDT4_9EUKA</name>
<feature type="transmembrane region" description="Helical" evidence="1">
    <location>
        <begin position="41"/>
        <end position="65"/>
    </location>
</feature>
<proteinExistence type="predicted"/>
<feature type="non-terminal residue" evidence="2">
    <location>
        <position position="1"/>
    </location>
</feature>
<protein>
    <submittedName>
        <fullName evidence="2">Transmembrane domain-containing protein</fullName>
    </submittedName>
</protein>
<reference evidence="2" key="1">
    <citation type="submission" date="2015-07" db="EMBL/GenBank/DDBJ databases">
        <title>Adaptation to a free-living lifestyle via gene acquisitions in the diplomonad Trepomonas sp. PC1.</title>
        <authorList>
            <person name="Xu F."/>
            <person name="Jerlstrom-Hultqvist J."/>
            <person name="Kolisko M."/>
            <person name="Simpson A.G.B."/>
            <person name="Roger A.J."/>
            <person name="Svard S.G."/>
            <person name="Andersson J.O."/>
        </authorList>
    </citation>
    <scope>NUCLEOTIDE SEQUENCE</scope>
    <source>
        <strain evidence="2">PC1</strain>
    </source>
</reference>
<evidence type="ECO:0000313" key="2">
    <source>
        <dbReference type="EMBL" id="JAP93845.1"/>
    </source>
</evidence>
<keyword evidence="1 2" id="KW-0812">Transmembrane</keyword>
<sequence length="81" mass="9247">GWIFITIMFLTGTSGSLLYKGMFTIKSAPSAKTEPILFNHAYMITMFMYFGQFLDILIVATTNIVKRKNKSEEKQGNNKEE</sequence>
<gene>
    <name evidence="2" type="ORF">TPC1_13706</name>
</gene>
<dbReference type="AlphaFoldDB" id="A0A146KDT4"/>